<comment type="subcellular location">
    <subcellularLocation>
        <location evidence="3">Cell membrane</location>
        <topology evidence="3">Multi-pass membrane protein</topology>
    </subcellularLocation>
    <subcellularLocation>
        <location evidence="2">Membrane raft</location>
        <topology evidence="2">Multi-pass membrane protein</topology>
    </subcellularLocation>
</comment>
<evidence type="ECO:0000256" key="3">
    <source>
        <dbReference type="ARBA" id="ARBA00004651"/>
    </source>
</evidence>
<evidence type="ECO:0000259" key="20">
    <source>
        <dbReference type="PROSITE" id="PS50109"/>
    </source>
</evidence>
<dbReference type="InterPro" id="IPR036097">
    <property type="entry name" value="HisK_dim/P_sf"/>
</dbReference>
<dbReference type="SUPFAM" id="SSF55874">
    <property type="entry name" value="ATPase domain of HSP90 chaperone/DNA topoisomerase II/histidine kinase"/>
    <property type="match status" value="1"/>
</dbReference>
<dbReference type="GO" id="GO:0006355">
    <property type="term" value="P:regulation of DNA-templated transcription"/>
    <property type="evidence" value="ECO:0007669"/>
    <property type="project" value="InterPro"/>
</dbReference>
<keyword evidence="12" id="KW-0547">Nucleotide-binding</keyword>
<keyword evidence="17 19" id="KW-0472">Membrane</keyword>
<dbReference type="InterPro" id="IPR005467">
    <property type="entry name" value="His_kinase_dom"/>
</dbReference>
<dbReference type="InterPro" id="IPR050351">
    <property type="entry name" value="BphY/WalK/GraS-like"/>
</dbReference>
<dbReference type="GO" id="GO:0000155">
    <property type="term" value="F:phosphorelay sensor kinase activity"/>
    <property type="evidence" value="ECO:0007669"/>
    <property type="project" value="InterPro"/>
</dbReference>
<dbReference type="Pfam" id="PF16736">
    <property type="entry name" value="sCache_like"/>
    <property type="match status" value="1"/>
</dbReference>
<dbReference type="GO" id="GO:0004721">
    <property type="term" value="F:phosphoprotein phosphatase activity"/>
    <property type="evidence" value="ECO:0007669"/>
    <property type="project" value="TreeGrafter"/>
</dbReference>
<keyword evidence="14" id="KW-0067">ATP-binding</keyword>
<dbReference type="EC" id="2.7.13.3" evidence="4"/>
<dbReference type="SMART" id="SM00091">
    <property type="entry name" value="PAS"/>
    <property type="match status" value="1"/>
</dbReference>
<evidence type="ECO:0000256" key="7">
    <source>
        <dbReference type="ARBA" id="ARBA00022475"/>
    </source>
</evidence>
<reference evidence="24" key="1">
    <citation type="submission" date="2015-07" db="EMBL/GenBank/DDBJ databases">
        <title>Complete Genome of Thermincola ferriacetica strain Z-0001T.</title>
        <authorList>
            <person name="Lusk B."/>
            <person name="Badalamenti J.P."/>
            <person name="Parameswaran P."/>
            <person name="Bond D.R."/>
            <person name="Torres C.I."/>
        </authorList>
    </citation>
    <scope>NUCLEOTIDE SEQUENCE [LARGE SCALE GENOMIC DNA]</scope>
    <source>
        <strain evidence="24">Z-0001</strain>
    </source>
</reference>
<dbReference type="InterPro" id="IPR031967">
    <property type="entry name" value="PhoR_single_Cache-like_dom"/>
</dbReference>
<evidence type="ECO:0000256" key="13">
    <source>
        <dbReference type="ARBA" id="ARBA00022777"/>
    </source>
</evidence>
<feature type="transmembrane region" description="Helical" evidence="19">
    <location>
        <begin position="167"/>
        <end position="190"/>
    </location>
</feature>
<dbReference type="Gene3D" id="3.30.450.20">
    <property type="entry name" value="PAS domain"/>
    <property type="match status" value="2"/>
</dbReference>
<evidence type="ECO:0000256" key="12">
    <source>
        <dbReference type="ARBA" id="ARBA00022741"/>
    </source>
</evidence>
<evidence type="ECO:0000256" key="9">
    <source>
        <dbReference type="ARBA" id="ARBA00022592"/>
    </source>
</evidence>
<dbReference type="PRINTS" id="PR00344">
    <property type="entry name" value="BCTRLSENSOR"/>
</dbReference>
<evidence type="ECO:0000256" key="11">
    <source>
        <dbReference type="ARBA" id="ARBA00022692"/>
    </source>
</evidence>
<dbReference type="SMART" id="SM00304">
    <property type="entry name" value="HAMP"/>
    <property type="match status" value="1"/>
</dbReference>
<protein>
    <recommendedName>
        <fullName evidence="5">Phosphate regulon sensor protein PhoR</fullName>
        <ecNumber evidence="4">2.7.13.3</ecNumber>
    </recommendedName>
</protein>
<evidence type="ECO:0000313" key="24">
    <source>
        <dbReference type="Proteomes" id="UP000037175"/>
    </source>
</evidence>
<dbReference type="FunFam" id="3.30.565.10:FF:000023">
    <property type="entry name" value="PAS domain-containing sensor histidine kinase"/>
    <property type="match status" value="1"/>
</dbReference>
<evidence type="ECO:0000256" key="19">
    <source>
        <dbReference type="SAM" id="Phobius"/>
    </source>
</evidence>
<evidence type="ECO:0000256" key="15">
    <source>
        <dbReference type="ARBA" id="ARBA00022989"/>
    </source>
</evidence>
<dbReference type="GO" id="GO:0016036">
    <property type="term" value="P:cellular response to phosphate starvation"/>
    <property type="evidence" value="ECO:0007669"/>
    <property type="project" value="TreeGrafter"/>
</dbReference>
<dbReference type="SMART" id="SM00387">
    <property type="entry name" value="HATPase_c"/>
    <property type="match status" value="1"/>
</dbReference>
<dbReference type="Proteomes" id="UP000037175">
    <property type="component" value="Unassembled WGS sequence"/>
</dbReference>
<feature type="domain" description="PAS" evidence="21">
    <location>
        <begin position="248"/>
        <end position="292"/>
    </location>
</feature>
<dbReference type="Pfam" id="PF00672">
    <property type="entry name" value="HAMP"/>
    <property type="match status" value="1"/>
</dbReference>
<dbReference type="Pfam" id="PF00512">
    <property type="entry name" value="HisKA"/>
    <property type="match status" value="1"/>
</dbReference>
<feature type="domain" description="HAMP" evidence="22">
    <location>
        <begin position="191"/>
        <end position="243"/>
    </location>
</feature>
<evidence type="ECO:0000256" key="17">
    <source>
        <dbReference type="ARBA" id="ARBA00023136"/>
    </source>
</evidence>
<evidence type="ECO:0000256" key="18">
    <source>
        <dbReference type="ARBA" id="ARBA00025207"/>
    </source>
</evidence>
<keyword evidence="13 23" id="KW-0418">Kinase</keyword>
<dbReference type="NCBIfam" id="TIGR00229">
    <property type="entry name" value="sensory_box"/>
    <property type="match status" value="1"/>
</dbReference>
<dbReference type="InterPro" id="IPR003661">
    <property type="entry name" value="HisK_dim/P_dom"/>
</dbReference>
<dbReference type="CDD" id="cd00082">
    <property type="entry name" value="HisKA"/>
    <property type="match status" value="1"/>
</dbReference>
<dbReference type="InterPro" id="IPR004358">
    <property type="entry name" value="Sig_transdc_His_kin-like_C"/>
</dbReference>
<evidence type="ECO:0000256" key="16">
    <source>
        <dbReference type="ARBA" id="ARBA00023012"/>
    </source>
</evidence>
<evidence type="ECO:0000313" key="23">
    <source>
        <dbReference type="EMBL" id="KNZ68228.1"/>
    </source>
</evidence>
<evidence type="ECO:0000256" key="1">
    <source>
        <dbReference type="ARBA" id="ARBA00000085"/>
    </source>
</evidence>
<keyword evidence="11 19" id="KW-0812">Transmembrane</keyword>
<dbReference type="PATRIC" id="fig|281456.6.peg.3402"/>
<dbReference type="Pfam" id="PF00989">
    <property type="entry name" value="PAS"/>
    <property type="match status" value="1"/>
</dbReference>
<dbReference type="SUPFAM" id="SSF55785">
    <property type="entry name" value="PYP-like sensor domain (PAS domain)"/>
    <property type="match status" value="1"/>
</dbReference>
<dbReference type="Gene3D" id="6.10.340.10">
    <property type="match status" value="1"/>
</dbReference>
<dbReference type="InterPro" id="IPR003660">
    <property type="entry name" value="HAMP_dom"/>
</dbReference>
<dbReference type="CDD" id="cd06225">
    <property type="entry name" value="HAMP"/>
    <property type="match status" value="1"/>
</dbReference>
<evidence type="ECO:0000259" key="22">
    <source>
        <dbReference type="PROSITE" id="PS50885"/>
    </source>
</evidence>
<dbReference type="AlphaFoldDB" id="A0A0L6VYJ3"/>
<dbReference type="PROSITE" id="PS50112">
    <property type="entry name" value="PAS"/>
    <property type="match status" value="1"/>
</dbReference>
<evidence type="ECO:0000256" key="8">
    <source>
        <dbReference type="ARBA" id="ARBA00022553"/>
    </source>
</evidence>
<dbReference type="SUPFAM" id="SSF103190">
    <property type="entry name" value="Sensory domain-like"/>
    <property type="match status" value="1"/>
</dbReference>
<dbReference type="GO" id="GO:0005886">
    <property type="term" value="C:plasma membrane"/>
    <property type="evidence" value="ECO:0007669"/>
    <property type="project" value="UniProtKB-SubCell"/>
</dbReference>
<dbReference type="InterPro" id="IPR029151">
    <property type="entry name" value="Sensor-like_sf"/>
</dbReference>
<keyword evidence="7" id="KW-1003">Cell membrane</keyword>
<evidence type="ECO:0000256" key="4">
    <source>
        <dbReference type="ARBA" id="ARBA00012438"/>
    </source>
</evidence>
<dbReference type="FunFam" id="1.10.287.130:FF:000001">
    <property type="entry name" value="Two-component sensor histidine kinase"/>
    <property type="match status" value="1"/>
</dbReference>
<accession>A0A0L6VYJ3</accession>
<keyword evidence="10" id="KW-0808">Transferase</keyword>
<keyword evidence="8" id="KW-0597">Phosphoprotein</keyword>
<dbReference type="PROSITE" id="PS50885">
    <property type="entry name" value="HAMP"/>
    <property type="match status" value="1"/>
</dbReference>
<dbReference type="GO" id="GO:0045121">
    <property type="term" value="C:membrane raft"/>
    <property type="evidence" value="ECO:0007669"/>
    <property type="project" value="UniProtKB-SubCell"/>
</dbReference>
<comment type="caution">
    <text evidence="23">The sequence shown here is derived from an EMBL/GenBank/DDBJ whole genome shotgun (WGS) entry which is preliminary data.</text>
</comment>
<dbReference type="RefSeq" id="WP_013120974.1">
    <property type="nucleotide sequence ID" value="NZ_LGTE01000042.1"/>
</dbReference>
<dbReference type="GO" id="GO:0005524">
    <property type="term" value="F:ATP binding"/>
    <property type="evidence" value="ECO:0007669"/>
    <property type="project" value="UniProtKB-KW"/>
</dbReference>
<dbReference type="Gene3D" id="1.10.287.130">
    <property type="match status" value="1"/>
</dbReference>
<keyword evidence="16" id="KW-0902">Two-component regulatory system</keyword>
<dbReference type="PANTHER" id="PTHR45453">
    <property type="entry name" value="PHOSPHATE REGULON SENSOR PROTEIN PHOR"/>
    <property type="match status" value="1"/>
</dbReference>
<dbReference type="InterPro" id="IPR000014">
    <property type="entry name" value="PAS"/>
</dbReference>
<dbReference type="EMBL" id="LGTE01000042">
    <property type="protein sequence ID" value="KNZ68228.1"/>
    <property type="molecule type" value="Genomic_DNA"/>
</dbReference>
<sequence>MFKSLRWRFSLTYFAITALFLTLLGIYLINSMVNYSYAQIEERLISSAWLLSNDITLRLENSQSRNEIQKFIDEAKNIAAARVTLIDKNGTVIGDSHEDYRKMANHANRPEFIQALNETVGKSVRFSATLGEKELYVAVPVKRHGRVAGAVRLAIPWREVQAGVWHIRWIIGTAIFIVFVLTVTISSSLAREITAPLKEMTEVAKEMAEGKLDNYVRVVSDDEVGALGRGLNYMARRLKDTIKEITEEKNKIQAILTSMVEGVIAVDKDTRILLVNPAFEKIFNVVADQVIGLTVIEGIRNYELEKILLKALKKGRTINQEIEIVPLRRAFRVNVVPLMRKEKIVGVVAVFRDITEIRELEKMRSEFVANVSHELRTPLTSIKGFVETLLDGAMEDREVARRFLEIINVETNRLSRLINDILSLSSIEAKNKEISRSPVNFNEIVEKVLPILVPMAEEKNITVETDIHPDLPVIMANEDLIKQVLINLVDNAIKYTPENGRVVLSATPSGGGLKVSVKDTGIGIPPESMSRLFERFYRVDKARSRELGGTGLGLAIVKHALEAHGGTIKVESQVGMGSKFTFYLPAI</sequence>
<dbReference type="InterPro" id="IPR003594">
    <property type="entry name" value="HATPase_dom"/>
</dbReference>
<feature type="transmembrane region" description="Helical" evidence="19">
    <location>
        <begin position="12"/>
        <end position="29"/>
    </location>
</feature>
<evidence type="ECO:0000256" key="5">
    <source>
        <dbReference type="ARBA" id="ARBA00019665"/>
    </source>
</evidence>
<dbReference type="PANTHER" id="PTHR45453:SF1">
    <property type="entry name" value="PHOSPHATE REGULON SENSOR PROTEIN PHOR"/>
    <property type="match status" value="1"/>
</dbReference>
<keyword evidence="6" id="KW-0813">Transport</keyword>
<dbReference type="Pfam" id="PF02518">
    <property type="entry name" value="HATPase_c"/>
    <property type="match status" value="1"/>
</dbReference>
<dbReference type="InterPro" id="IPR036890">
    <property type="entry name" value="HATPase_C_sf"/>
</dbReference>
<proteinExistence type="predicted"/>
<comment type="catalytic activity">
    <reaction evidence="1">
        <text>ATP + protein L-histidine = ADP + protein N-phospho-L-histidine.</text>
        <dbReference type="EC" id="2.7.13.3"/>
    </reaction>
</comment>
<evidence type="ECO:0000259" key="21">
    <source>
        <dbReference type="PROSITE" id="PS50112"/>
    </source>
</evidence>
<dbReference type="SMART" id="SM00388">
    <property type="entry name" value="HisKA"/>
    <property type="match status" value="1"/>
</dbReference>
<dbReference type="NCBIfam" id="TIGR02966">
    <property type="entry name" value="phoR_proteo"/>
    <property type="match status" value="1"/>
</dbReference>
<dbReference type="SUPFAM" id="SSF158472">
    <property type="entry name" value="HAMP domain-like"/>
    <property type="match status" value="1"/>
</dbReference>
<dbReference type="InterPro" id="IPR035965">
    <property type="entry name" value="PAS-like_dom_sf"/>
</dbReference>
<dbReference type="InterPro" id="IPR014310">
    <property type="entry name" value="Sig_transdc_His_kinase_PhoR"/>
</dbReference>
<evidence type="ECO:0000256" key="2">
    <source>
        <dbReference type="ARBA" id="ARBA00004314"/>
    </source>
</evidence>
<dbReference type="NCBIfam" id="NF046044">
    <property type="entry name" value="PnpS"/>
    <property type="match status" value="1"/>
</dbReference>
<dbReference type="SUPFAM" id="SSF47384">
    <property type="entry name" value="Homodimeric domain of signal transducing histidine kinase"/>
    <property type="match status" value="1"/>
</dbReference>
<dbReference type="PROSITE" id="PS50109">
    <property type="entry name" value="HIS_KIN"/>
    <property type="match status" value="1"/>
</dbReference>
<keyword evidence="9" id="KW-0592">Phosphate transport</keyword>
<feature type="domain" description="Histidine kinase" evidence="20">
    <location>
        <begin position="370"/>
        <end position="587"/>
    </location>
</feature>
<organism evidence="23 24">
    <name type="scientific">Thermincola ferriacetica</name>
    <dbReference type="NCBI Taxonomy" id="281456"/>
    <lineage>
        <taxon>Bacteria</taxon>
        <taxon>Bacillati</taxon>
        <taxon>Bacillota</taxon>
        <taxon>Clostridia</taxon>
        <taxon>Eubacteriales</taxon>
        <taxon>Thermincolaceae</taxon>
        <taxon>Thermincola</taxon>
    </lineage>
</organism>
<dbReference type="Gene3D" id="3.30.565.10">
    <property type="entry name" value="Histidine kinase-like ATPase, C-terminal domain"/>
    <property type="match status" value="1"/>
</dbReference>
<dbReference type="InterPro" id="IPR013767">
    <property type="entry name" value="PAS_fold"/>
</dbReference>
<evidence type="ECO:0000256" key="6">
    <source>
        <dbReference type="ARBA" id="ARBA00022448"/>
    </source>
</evidence>
<dbReference type="CDD" id="cd16922">
    <property type="entry name" value="HATPase_EvgS-ArcB-TorS-like"/>
    <property type="match status" value="1"/>
</dbReference>
<name>A0A0L6VYJ3_9FIRM</name>
<gene>
    <name evidence="23" type="ORF">Tfer_3228</name>
</gene>
<comment type="function">
    <text evidence="18">Member of the two-component regulatory system PhoR/PhoB involved in the phosphate regulon genes expression. PhoR may function as a membrane-associated protein kinase that phosphorylates PhoB in response to environmental signals.</text>
</comment>
<dbReference type="CDD" id="cd00130">
    <property type="entry name" value="PAS"/>
    <property type="match status" value="1"/>
</dbReference>
<keyword evidence="24" id="KW-1185">Reference proteome</keyword>
<keyword evidence="15 19" id="KW-1133">Transmembrane helix</keyword>
<evidence type="ECO:0000256" key="10">
    <source>
        <dbReference type="ARBA" id="ARBA00022679"/>
    </source>
</evidence>
<dbReference type="GO" id="GO:0006817">
    <property type="term" value="P:phosphate ion transport"/>
    <property type="evidence" value="ECO:0007669"/>
    <property type="project" value="UniProtKB-KW"/>
</dbReference>
<evidence type="ECO:0000256" key="14">
    <source>
        <dbReference type="ARBA" id="ARBA00022840"/>
    </source>
</evidence>